<sequence>MAKLKPKALLAQSKVKKGPSQISAITIFTYLVLGVVVVSSVYAPYKYRSGICTADKPVPMAKQKEGVDKGTARNMIWSTEGCAKGTFKRNNKSDAVQLHDLPNIELEAPNLTSFDLTNPPITFVLGGSLKLQGFAKTSARFINLRHLTMYLPLSGELESIDGILRLAYLLELAPALEELELHANGGDVYVGWALRRNMLPYPHNKLKRVLISGACEWEGLMELAYYILRSANRLEFGLPNPQLTQSQPYAQATLPLGYASMIGYPSLLPSYAYIQLAAFQQPYMNNMFHQAAAAVPNSSVKYPLPQYTTLASLPQPASLLSSYVGGFGTANIMPGNFPVNQSTASATTTLGFDGSVPAHYKDGNQFISLQQQNQNPPM</sequence>
<feature type="domain" description="At1g61320/AtMIF1 LRR" evidence="2">
    <location>
        <begin position="138"/>
        <end position="235"/>
    </location>
</feature>
<dbReference type="Pfam" id="PF23622">
    <property type="entry name" value="LRR_At1g61320_AtMIF1"/>
    <property type="match status" value="1"/>
</dbReference>
<dbReference type="InterPro" id="IPR055357">
    <property type="entry name" value="LRR_At1g61320_AtMIF1"/>
</dbReference>
<evidence type="ECO:0000313" key="4">
    <source>
        <dbReference type="Proteomes" id="UP000275267"/>
    </source>
</evidence>
<dbReference type="AlphaFoldDB" id="A0A3L6R407"/>
<dbReference type="OrthoDB" id="762072at2759"/>
<proteinExistence type="predicted"/>
<evidence type="ECO:0000256" key="1">
    <source>
        <dbReference type="SAM" id="Phobius"/>
    </source>
</evidence>
<keyword evidence="1" id="KW-0812">Transmembrane</keyword>
<evidence type="ECO:0000313" key="3">
    <source>
        <dbReference type="EMBL" id="RLM93806.1"/>
    </source>
</evidence>
<keyword evidence="1" id="KW-0472">Membrane</keyword>
<name>A0A3L6R407_PANMI</name>
<reference evidence="4" key="1">
    <citation type="journal article" date="2019" name="Nat. Commun.">
        <title>The genome of broomcorn millet.</title>
        <authorList>
            <person name="Zou C."/>
            <person name="Miki D."/>
            <person name="Li D."/>
            <person name="Tang Q."/>
            <person name="Xiao L."/>
            <person name="Rajput S."/>
            <person name="Deng P."/>
            <person name="Jia W."/>
            <person name="Huang R."/>
            <person name="Zhang M."/>
            <person name="Sun Y."/>
            <person name="Hu J."/>
            <person name="Fu X."/>
            <person name="Schnable P.S."/>
            <person name="Li F."/>
            <person name="Zhang H."/>
            <person name="Feng B."/>
            <person name="Zhu X."/>
            <person name="Liu R."/>
            <person name="Schnable J.C."/>
            <person name="Zhu J.-K."/>
            <person name="Zhang H."/>
        </authorList>
    </citation>
    <scope>NUCLEOTIDE SEQUENCE [LARGE SCALE GENOMIC DNA]</scope>
</reference>
<dbReference type="PANTHER" id="PTHR46445">
    <property type="entry name" value="RNA POLYMERASE II DEGRADATION FACTOR-LIKE PROTEIN (DUF1296)"/>
    <property type="match status" value="1"/>
</dbReference>
<keyword evidence="4" id="KW-1185">Reference proteome</keyword>
<comment type="caution">
    <text evidence="3">The sequence shown here is derived from an EMBL/GenBank/DDBJ whole genome shotgun (WGS) entry which is preliminary data.</text>
</comment>
<evidence type="ECO:0000259" key="2">
    <source>
        <dbReference type="Pfam" id="PF23622"/>
    </source>
</evidence>
<dbReference type="STRING" id="4540.A0A3L6R407"/>
<protein>
    <recommendedName>
        <fullName evidence="2">At1g61320/AtMIF1 LRR domain-containing protein</fullName>
    </recommendedName>
</protein>
<feature type="transmembrane region" description="Helical" evidence="1">
    <location>
        <begin position="21"/>
        <end position="43"/>
    </location>
</feature>
<dbReference type="EMBL" id="PQIB02000010">
    <property type="protein sequence ID" value="RLM93806.1"/>
    <property type="molecule type" value="Genomic_DNA"/>
</dbReference>
<accession>A0A3L6R407</accession>
<dbReference type="PANTHER" id="PTHR46445:SF8">
    <property type="entry name" value="OS05G0581800 PROTEIN"/>
    <property type="match status" value="1"/>
</dbReference>
<gene>
    <name evidence="3" type="ORF">C2845_PM08G09490</name>
</gene>
<organism evidence="3 4">
    <name type="scientific">Panicum miliaceum</name>
    <name type="common">Proso millet</name>
    <name type="synonym">Broomcorn millet</name>
    <dbReference type="NCBI Taxonomy" id="4540"/>
    <lineage>
        <taxon>Eukaryota</taxon>
        <taxon>Viridiplantae</taxon>
        <taxon>Streptophyta</taxon>
        <taxon>Embryophyta</taxon>
        <taxon>Tracheophyta</taxon>
        <taxon>Spermatophyta</taxon>
        <taxon>Magnoliopsida</taxon>
        <taxon>Liliopsida</taxon>
        <taxon>Poales</taxon>
        <taxon>Poaceae</taxon>
        <taxon>PACMAD clade</taxon>
        <taxon>Panicoideae</taxon>
        <taxon>Panicodae</taxon>
        <taxon>Paniceae</taxon>
        <taxon>Panicinae</taxon>
        <taxon>Panicum</taxon>
        <taxon>Panicum sect. Panicum</taxon>
    </lineage>
</organism>
<keyword evidence="1" id="KW-1133">Transmembrane helix</keyword>
<dbReference type="Proteomes" id="UP000275267">
    <property type="component" value="Unassembled WGS sequence"/>
</dbReference>